<evidence type="ECO:0000256" key="4">
    <source>
        <dbReference type="ARBA" id="ARBA00023136"/>
    </source>
</evidence>
<keyword evidence="2 5" id="KW-0812">Transmembrane</keyword>
<feature type="transmembrane region" description="Helical" evidence="5">
    <location>
        <begin position="224"/>
        <end position="257"/>
    </location>
</feature>
<dbReference type="InterPro" id="IPR007016">
    <property type="entry name" value="O-antigen_ligase-rel_domated"/>
</dbReference>
<proteinExistence type="predicted"/>
<keyword evidence="7" id="KW-0436">Ligase</keyword>
<evidence type="ECO:0000313" key="7">
    <source>
        <dbReference type="EMBL" id="RNI29220.1"/>
    </source>
</evidence>
<feature type="transmembrane region" description="Helical" evidence="5">
    <location>
        <begin position="44"/>
        <end position="60"/>
    </location>
</feature>
<reference evidence="7 8" key="1">
    <citation type="submission" date="2018-11" db="EMBL/GenBank/DDBJ databases">
        <title>Rufibacter latericius sp. nov., isolated from water in Baiyang Lake.</title>
        <authorList>
            <person name="Yang Y."/>
        </authorList>
    </citation>
    <scope>NUCLEOTIDE SEQUENCE [LARGE SCALE GENOMIC DNA]</scope>
    <source>
        <strain evidence="7 8">R-22-1c-1</strain>
    </source>
</reference>
<accession>A0A3M9MUM7</accession>
<feature type="transmembrane region" description="Helical" evidence="5">
    <location>
        <begin position="152"/>
        <end position="174"/>
    </location>
</feature>
<keyword evidence="8" id="KW-1185">Reference proteome</keyword>
<evidence type="ECO:0000256" key="2">
    <source>
        <dbReference type="ARBA" id="ARBA00022692"/>
    </source>
</evidence>
<dbReference type="GO" id="GO:0016020">
    <property type="term" value="C:membrane"/>
    <property type="evidence" value="ECO:0007669"/>
    <property type="project" value="UniProtKB-SubCell"/>
</dbReference>
<organism evidence="7 8">
    <name type="scientific">Rufibacter latericius</name>
    <dbReference type="NCBI Taxonomy" id="2487040"/>
    <lineage>
        <taxon>Bacteria</taxon>
        <taxon>Pseudomonadati</taxon>
        <taxon>Bacteroidota</taxon>
        <taxon>Cytophagia</taxon>
        <taxon>Cytophagales</taxon>
        <taxon>Hymenobacteraceae</taxon>
        <taxon>Rufibacter</taxon>
    </lineage>
</organism>
<dbReference type="PANTHER" id="PTHR37422">
    <property type="entry name" value="TEICHURONIC ACID BIOSYNTHESIS PROTEIN TUAE"/>
    <property type="match status" value="1"/>
</dbReference>
<evidence type="ECO:0000256" key="1">
    <source>
        <dbReference type="ARBA" id="ARBA00004141"/>
    </source>
</evidence>
<keyword evidence="4 5" id="KW-0472">Membrane</keyword>
<feature type="transmembrane region" description="Helical" evidence="5">
    <location>
        <begin position="16"/>
        <end position="35"/>
    </location>
</feature>
<feature type="transmembrane region" description="Helical" evidence="5">
    <location>
        <begin position="194"/>
        <end position="212"/>
    </location>
</feature>
<evidence type="ECO:0000259" key="6">
    <source>
        <dbReference type="Pfam" id="PF04932"/>
    </source>
</evidence>
<evidence type="ECO:0000256" key="5">
    <source>
        <dbReference type="SAM" id="Phobius"/>
    </source>
</evidence>
<sequence length="458" mass="52223">MNWVVNPTEYDHPLSYFHKALSFILYPYPIMLIGLQEMTRKEKGLFALILLFIVSLYFAHLSGINSVVTGLLVVYSFSFSTLREKWGIVKQRPYIMGMLLFFVALVISTLLSEDIGRGLHHLKIRLPLLLFPASIGLLQLKKSFIEKVLLSFAVITTLVALVCLGTSIQTSGYFQRPEFLYNDALTGITRQQSIYVALAVNLAIYVFAKSLFFDQTKYKILTSLAILFLFAFSYLLASRIMFALLLLATLCFSLYYILRERKIVIGFALVITLVVGTGVIYKLMPSTFNRYRELTYQKFEFDSRGKESHYNMEVTPDQWNGANFRLAAWTCGLEVFKSQPIKGVDLGDKDAVLLEKYKEKNFYIAIETDKNVHSNYLDVLFSLGVIGLIVFVLGWLILPLLFVFKTQNGLALLFLLTFAAAWITEVYFGKNFGTMLVGFFIPFVLIPTPNQETLEKQI</sequence>
<gene>
    <name evidence="7" type="ORF">EFB08_07310</name>
</gene>
<dbReference type="AlphaFoldDB" id="A0A3M9MUM7"/>
<feature type="domain" description="O-antigen ligase-related" evidence="6">
    <location>
        <begin position="225"/>
        <end position="392"/>
    </location>
</feature>
<dbReference type="OrthoDB" id="1631746at2"/>
<feature type="transmembrane region" description="Helical" evidence="5">
    <location>
        <begin position="94"/>
        <end position="112"/>
    </location>
</feature>
<comment type="subcellular location">
    <subcellularLocation>
        <location evidence="1">Membrane</location>
        <topology evidence="1">Multi-pass membrane protein</topology>
    </subcellularLocation>
</comment>
<name>A0A3M9MUM7_9BACT</name>
<evidence type="ECO:0000256" key="3">
    <source>
        <dbReference type="ARBA" id="ARBA00022989"/>
    </source>
</evidence>
<dbReference type="PANTHER" id="PTHR37422:SF13">
    <property type="entry name" value="LIPOPOLYSACCHARIDE BIOSYNTHESIS PROTEIN PA4999-RELATED"/>
    <property type="match status" value="1"/>
</dbReference>
<dbReference type="Proteomes" id="UP000272117">
    <property type="component" value="Unassembled WGS sequence"/>
</dbReference>
<keyword evidence="3 5" id="KW-1133">Transmembrane helix</keyword>
<dbReference type="GO" id="GO:0016874">
    <property type="term" value="F:ligase activity"/>
    <property type="evidence" value="ECO:0007669"/>
    <property type="project" value="UniProtKB-KW"/>
</dbReference>
<comment type="caution">
    <text evidence="7">The sequence shown here is derived from an EMBL/GenBank/DDBJ whole genome shotgun (WGS) entry which is preliminary data.</text>
</comment>
<dbReference type="Pfam" id="PF04932">
    <property type="entry name" value="Wzy_C"/>
    <property type="match status" value="1"/>
</dbReference>
<dbReference type="InterPro" id="IPR051533">
    <property type="entry name" value="WaaL-like"/>
</dbReference>
<dbReference type="EMBL" id="RJJD01000003">
    <property type="protein sequence ID" value="RNI29220.1"/>
    <property type="molecule type" value="Genomic_DNA"/>
</dbReference>
<feature type="transmembrane region" description="Helical" evidence="5">
    <location>
        <begin position="410"/>
        <end position="428"/>
    </location>
</feature>
<feature type="transmembrane region" description="Helical" evidence="5">
    <location>
        <begin position="379"/>
        <end position="404"/>
    </location>
</feature>
<feature type="transmembrane region" description="Helical" evidence="5">
    <location>
        <begin position="263"/>
        <end position="284"/>
    </location>
</feature>
<evidence type="ECO:0000313" key="8">
    <source>
        <dbReference type="Proteomes" id="UP000272117"/>
    </source>
</evidence>
<protein>
    <submittedName>
        <fullName evidence="7">O-antigen ligase family protein</fullName>
    </submittedName>
</protein>